<name>A0ACB8CQM0_DERSI</name>
<proteinExistence type="predicted"/>
<evidence type="ECO:0000313" key="2">
    <source>
        <dbReference type="Proteomes" id="UP000821865"/>
    </source>
</evidence>
<comment type="caution">
    <text evidence="1">The sequence shown here is derived from an EMBL/GenBank/DDBJ whole genome shotgun (WGS) entry which is preliminary data.</text>
</comment>
<gene>
    <name evidence="1" type="ORF">HPB49_009359</name>
</gene>
<keyword evidence="2" id="KW-1185">Reference proteome</keyword>
<evidence type="ECO:0000313" key="1">
    <source>
        <dbReference type="EMBL" id="KAH7949406.1"/>
    </source>
</evidence>
<reference evidence="1" key="1">
    <citation type="submission" date="2020-05" db="EMBL/GenBank/DDBJ databases">
        <title>Large-scale comparative analyses of tick genomes elucidate their genetic diversity and vector capacities.</title>
        <authorList>
            <person name="Jia N."/>
            <person name="Wang J."/>
            <person name="Shi W."/>
            <person name="Du L."/>
            <person name="Sun Y."/>
            <person name="Zhan W."/>
            <person name="Jiang J."/>
            <person name="Wang Q."/>
            <person name="Zhang B."/>
            <person name="Ji P."/>
            <person name="Sakyi L.B."/>
            <person name="Cui X."/>
            <person name="Yuan T."/>
            <person name="Jiang B."/>
            <person name="Yang W."/>
            <person name="Lam T.T.-Y."/>
            <person name="Chang Q."/>
            <person name="Ding S."/>
            <person name="Wang X."/>
            <person name="Zhu J."/>
            <person name="Ruan X."/>
            <person name="Zhao L."/>
            <person name="Wei J."/>
            <person name="Que T."/>
            <person name="Du C."/>
            <person name="Cheng J."/>
            <person name="Dai P."/>
            <person name="Han X."/>
            <person name="Huang E."/>
            <person name="Gao Y."/>
            <person name="Liu J."/>
            <person name="Shao H."/>
            <person name="Ye R."/>
            <person name="Li L."/>
            <person name="Wei W."/>
            <person name="Wang X."/>
            <person name="Wang C."/>
            <person name="Yang T."/>
            <person name="Huo Q."/>
            <person name="Li W."/>
            <person name="Guo W."/>
            <person name="Chen H."/>
            <person name="Zhou L."/>
            <person name="Ni X."/>
            <person name="Tian J."/>
            <person name="Zhou Y."/>
            <person name="Sheng Y."/>
            <person name="Liu T."/>
            <person name="Pan Y."/>
            <person name="Xia L."/>
            <person name="Li J."/>
            <person name="Zhao F."/>
            <person name="Cao W."/>
        </authorList>
    </citation>
    <scope>NUCLEOTIDE SEQUENCE</scope>
    <source>
        <strain evidence="1">Dsil-2018</strain>
    </source>
</reference>
<organism evidence="1 2">
    <name type="scientific">Dermacentor silvarum</name>
    <name type="common">Tick</name>
    <dbReference type="NCBI Taxonomy" id="543639"/>
    <lineage>
        <taxon>Eukaryota</taxon>
        <taxon>Metazoa</taxon>
        <taxon>Ecdysozoa</taxon>
        <taxon>Arthropoda</taxon>
        <taxon>Chelicerata</taxon>
        <taxon>Arachnida</taxon>
        <taxon>Acari</taxon>
        <taxon>Parasitiformes</taxon>
        <taxon>Ixodida</taxon>
        <taxon>Ixodoidea</taxon>
        <taxon>Ixodidae</taxon>
        <taxon>Rhipicephalinae</taxon>
        <taxon>Dermacentor</taxon>
    </lineage>
</organism>
<sequence>MPTCAELAKRIDQLEALFKGRCDEVVPDLVRKCSTKLSTEPNIVELKGEMEAFIKSVDMLNSIVEDARAQNISLTSANKELKAENEALTKRLSELEQHSRINNVEIKGVIERRWNGDQPGPAEAAPSQRRRILAALRHQKNYSKAEMNTLKLKAGAIAPGANSTIEFERTAKTSREPEPKGSGVFEAPCPSVTVVSATAAEVIHPEAEAEGPGTPMASEDAVPPMDTDSVDLGAERPKTPAASEATDLSTDAGKTYATMTREDGYKDDTEALMDEEEAVETLQPRNINLSSWVPGPETPATKKGTKNVDSPVKDAAAVSPAVPLRTAKTSGEPEPKGSGLFEAPCP</sequence>
<protein>
    <submittedName>
        <fullName evidence="1">Uncharacterized protein</fullName>
    </submittedName>
</protein>
<dbReference type="Proteomes" id="UP000821865">
    <property type="component" value="Chromosome 5"/>
</dbReference>
<dbReference type="EMBL" id="CM023474">
    <property type="protein sequence ID" value="KAH7949406.1"/>
    <property type="molecule type" value="Genomic_DNA"/>
</dbReference>
<accession>A0ACB8CQM0</accession>